<protein>
    <submittedName>
        <fullName evidence="2">OLC1v1007480C1</fullName>
    </submittedName>
</protein>
<name>A0AAV1DMQ7_OLDCO</name>
<proteinExistence type="predicted"/>
<dbReference type="InterPro" id="IPR050796">
    <property type="entry name" value="SCF_F-box_component"/>
</dbReference>
<dbReference type="PROSITE" id="PS50181">
    <property type="entry name" value="FBOX"/>
    <property type="match status" value="1"/>
</dbReference>
<dbReference type="PANTHER" id="PTHR31672">
    <property type="entry name" value="BNACNNG10540D PROTEIN"/>
    <property type="match status" value="1"/>
</dbReference>
<dbReference type="Gene3D" id="1.20.1280.50">
    <property type="match status" value="1"/>
</dbReference>
<dbReference type="InterPro" id="IPR001810">
    <property type="entry name" value="F-box_dom"/>
</dbReference>
<evidence type="ECO:0000313" key="3">
    <source>
        <dbReference type="Proteomes" id="UP001161247"/>
    </source>
</evidence>
<dbReference type="CDD" id="cd22157">
    <property type="entry name" value="F-box_AtFBW1-like"/>
    <property type="match status" value="1"/>
</dbReference>
<dbReference type="SMART" id="SM00256">
    <property type="entry name" value="FBOX"/>
    <property type="match status" value="1"/>
</dbReference>
<dbReference type="NCBIfam" id="TIGR01640">
    <property type="entry name" value="F_box_assoc_1"/>
    <property type="match status" value="1"/>
</dbReference>
<organism evidence="2 3">
    <name type="scientific">Oldenlandia corymbosa var. corymbosa</name>
    <dbReference type="NCBI Taxonomy" id="529605"/>
    <lineage>
        <taxon>Eukaryota</taxon>
        <taxon>Viridiplantae</taxon>
        <taxon>Streptophyta</taxon>
        <taxon>Embryophyta</taxon>
        <taxon>Tracheophyta</taxon>
        <taxon>Spermatophyta</taxon>
        <taxon>Magnoliopsida</taxon>
        <taxon>eudicotyledons</taxon>
        <taxon>Gunneridae</taxon>
        <taxon>Pentapetalae</taxon>
        <taxon>asterids</taxon>
        <taxon>lamiids</taxon>
        <taxon>Gentianales</taxon>
        <taxon>Rubiaceae</taxon>
        <taxon>Rubioideae</taxon>
        <taxon>Spermacoceae</taxon>
        <taxon>Hedyotis-Oldenlandia complex</taxon>
        <taxon>Oldenlandia</taxon>
    </lineage>
</organism>
<dbReference type="PANTHER" id="PTHR31672:SF13">
    <property type="entry name" value="F-BOX PROTEIN CPR30-LIKE"/>
    <property type="match status" value="1"/>
</dbReference>
<dbReference type="InterPro" id="IPR006527">
    <property type="entry name" value="F-box-assoc_dom_typ1"/>
</dbReference>
<keyword evidence="3" id="KW-1185">Reference proteome</keyword>
<dbReference type="InterPro" id="IPR036047">
    <property type="entry name" value="F-box-like_dom_sf"/>
</dbReference>
<gene>
    <name evidence="2" type="ORF">OLC1_LOCUS16164</name>
</gene>
<dbReference type="EMBL" id="OX459122">
    <property type="protein sequence ID" value="CAI9107982.1"/>
    <property type="molecule type" value="Genomic_DNA"/>
</dbReference>
<sequence>MSWCSSQLPEELICEVLARLPAKSVQRFRCVSRSWKTLIGSNYFITLHLKASKAKGSGDKPTILLLTESDGGRIYSTSSPVIHLVDVDSPPGSNQMRSTWLKPDPRLGRRISEIQGCYNGLVCLKEGYYGNLLLWNPTIRKYWELPVPIADEDPLHHLKRMCGFGYDDVEDDHKIVRVVEYYVDYFASPTKQSVQLYSTRSNSWRRLPQFPYFVGKYSVLSGVANTVNHALHWIMEEDGNRFVILAFDLRTETIRMVPPPPPPPDQGHQPPPSSAHDDYVGEIYDVVVPFKTTSLGVLDDRLCVMYFHVEPMLSLWIMEEYGVKDSWTKRIILTAPPNFDLSEMSFLVLLPYSGSYDKRSTQIYFYDYMFIYCYDTNTHAARRSIPQPPFACDPKSSDIRINAFPFISSLVNPFPTSRE</sequence>
<accession>A0AAV1DMQ7</accession>
<dbReference type="Pfam" id="PF00646">
    <property type="entry name" value="F-box"/>
    <property type="match status" value="1"/>
</dbReference>
<dbReference type="SUPFAM" id="SSF81383">
    <property type="entry name" value="F-box domain"/>
    <property type="match status" value="1"/>
</dbReference>
<dbReference type="AlphaFoldDB" id="A0AAV1DMQ7"/>
<reference evidence="2" key="1">
    <citation type="submission" date="2023-03" db="EMBL/GenBank/DDBJ databases">
        <authorList>
            <person name="Julca I."/>
        </authorList>
    </citation>
    <scope>NUCLEOTIDE SEQUENCE</scope>
</reference>
<evidence type="ECO:0000313" key="2">
    <source>
        <dbReference type="EMBL" id="CAI9107982.1"/>
    </source>
</evidence>
<dbReference type="InterPro" id="IPR017451">
    <property type="entry name" value="F-box-assoc_interact_dom"/>
</dbReference>
<evidence type="ECO:0000259" key="1">
    <source>
        <dbReference type="PROSITE" id="PS50181"/>
    </source>
</evidence>
<dbReference type="Pfam" id="PF07734">
    <property type="entry name" value="FBA_1"/>
    <property type="match status" value="1"/>
</dbReference>
<dbReference type="Proteomes" id="UP001161247">
    <property type="component" value="Chromosome 5"/>
</dbReference>
<feature type="domain" description="F-box" evidence="1">
    <location>
        <begin position="2"/>
        <end position="47"/>
    </location>
</feature>